<dbReference type="PANTHER" id="PTHR11736">
    <property type="entry name" value="MELANOMA-ASSOCIATED ANTIGEN MAGE ANTIGEN"/>
    <property type="match status" value="1"/>
</dbReference>
<sequence length="160" mass="17807">MEETMQTRGCRDPRLRYLLSDAQGRGFWKTGMITSSSVFSLRWGLTTKASVQQKKESQILQSPAAPETTLTSVTNSRSSSGEGASSHREKPGPRASRVPALAEFRPRVLLSSNAAELEVFLLLKNHKKEPTQKAGMLKHIIQQHMHHFPAVLRKASKSLD</sequence>
<feature type="domain" description="MAGE" evidence="2">
    <location>
        <begin position="110"/>
        <end position="160"/>
    </location>
</feature>
<dbReference type="Gene3D" id="1.10.10.1200">
    <property type="entry name" value="MAGE homology domain, winged helix WH1 motif"/>
    <property type="match status" value="1"/>
</dbReference>
<dbReference type="InterPro" id="IPR002190">
    <property type="entry name" value="MHD_dom"/>
</dbReference>
<protein>
    <recommendedName>
        <fullName evidence="2">MAGE domain-containing protein</fullName>
    </recommendedName>
</protein>
<accession>A0ABQ9TDF2</accession>
<gene>
    <name evidence="3" type="ORF">P7K49_038004</name>
</gene>
<comment type="caution">
    <text evidence="3">The sequence shown here is derived from an EMBL/GenBank/DDBJ whole genome shotgun (WGS) entry which is preliminary data.</text>
</comment>
<evidence type="ECO:0000313" key="4">
    <source>
        <dbReference type="Proteomes" id="UP001266305"/>
    </source>
</evidence>
<reference evidence="3 4" key="1">
    <citation type="submission" date="2023-05" db="EMBL/GenBank/DDBJ databases">
        <title>B98-5 Cell Line De Novo Hybrid Assembly: An Optical Mapping Approach.</title>
        <authorList>
            <person name="Kananen K."/>
            <person name="Auerbach J.A."/>
            <person name="Kautto E."/>
            <person name="Blachly J.S."/>
        </authorList>
    </citation>
    <scope>NUCLEOTIDE SEQUENCE [LARGE SCALE GENOMIC DNA]</scope>
    <source>
        <strain evidence="3">B95-8</strain>
        <tissue evidence="3">Cell line</tissue>
    </source>
</reference>
<dbReference type="Proteomes" id="UP001266305">
    <property type="component" value="Unassembled WGS sequence"/>
</dbReference>
<name>A0ABQ9TDF2_SAGOE</name>
<evidence type="ECO:0000256" key="1">
    <source>
        <dbReference type="SAM" id="MobiDB-lite"/>
    </source>
</evidence>
<dbReference type="PROSITE" id="PS50838">
    <property type="entry name" value="MAGE"/>
    <property type="match status" value="1"/>
</dbReference>
<dbReference type="PANTHER" id="PTHR11736:SF14">
    <property type="entry name" value="NSE3 HOMOLOG, SMC5-SMC6 COMPLEX COMPONENT"/>
    <property type="match status" value="1"/>
</dbReference>
<dbReference type="EMBL" id="JASSZA010000023">
    <property type="protein sequence ID" value="KAK2082768.1"/>
    <property type="molecule type" value="Genomic_DNA"/>
</dbReference>
<evidence type="ECO:0000313" key="3">
    <source>
        <dbReference type="EMBL" id="KAK2082768.1"/>
    </source>
</evidence>
<evidence type="ECO:0000259" key="2">
    <source>
        <dbReference type="PROSITE" id="PS50838"/>
    </source>
</evidence>
<organism evidence="3 4">
    <name type="scientific">Saguinus oedipus</name>
    <name type="common">Cotton-top tamarin</name>
    <name type="synonym">Oedipomidas oedipus</name>
    <dbReference type="NCBI Taxonomy" id="9490"/>
    <lineage>
        <taxon>Eukaryota</taxon>
        <taxon>Metazoa</taxon>
        <taxon>Chordata</taxon>
        <taxon>Craniata</taxon>
        <taxon>Vertebrata</taxon>
        <taxon>Euteleostomi</taxon>
        <taxon>Mammalia</taxon>
        <taxon>Eutheria</taxon>
        <taxon>Euarchontoglires</taxon>
        <taxon>Primates</taxon>
        <taxon>Haplorrhini</taxon>
        <taxon>Platyrrhini</taxon>
        <taxon>Cebidae</taxon>
        <taxon>Callitrichinae</taxon>
        <taxon>Saguinus</taxon>
    </lineage>
</organism>
<dbReference type="InterPro" id="IPR041898">
    <property type="entry name" value="MAGE_WH1"/>
</dbReference>
<proteinExistence type="predicted"/>
<dbReference type="InterPro" id="IPR037445">
    <property type="entry name" value="MAGE"/>
</dbReference>
<keyword evidence="4" id="KW-1185">Reference proteome</keyword>
<feature type="region of interest" description="Disordered" evidence="1">
    <location>
        <begin position="55"/>
        <end position="98"/>
    </location>
</feature>